<protein>
    <recommendedName>
        <fullName evidence="6 7">Citrate synthase</fullName>
    </recommendedName>
</protein>
<dbReference type="NCBIfam" id="NF004126">
    <property type="entry name" value="PRK05614.1"/>
    <property type="match status" value="1"/>
</dbReference>
<dbReference type="Gene3D" id="1.10.580.10">
    <property type="entry name" value="Citrate Synthase, domain 1"/>
    <property type="match status" value="1"/>
</dbReference>
<accession>A0A5B9PEA8</accession>
<dbReference type="KEGG" id="mff:MFFC18_31680"/>
<feature type="active site" evidence="8">
    <location>
        <position position="306"/>
    </location>
</feature>
<keyword evidence="12" id="KW-1185">Reference proteome</keyword>
<dbReference type="PANTHER" id="PTHR42871">
    <property type="entry name" value="CITRATE SYNTHASE"/>
    <property type="match status" value="1"/>
</dbReference>
<dbReference type="UniPathway" id="UPA00223">
    <property type="reaction ID" value="UER00717"/>
</dbReference>
<gene>
    <name evidence="11" type="primary">gltA2</name>
    <name evidence="11" type="ORF">MFFC18_31680</name>
</gene>
<dbReference type="RefSeq" id="WP_075083349.1">
    <property type="nucleotide sequence ID" value="NZ_CP042912.1"/>
</dbReference>
<dbReference type="PROSITE" id="PS00480">
    <property type="entry name" value="CITRATE_SYNTHASE"/>
    <property type="match status" value="1"/>
</dbReference>
<keyword evidence="3 9" id="KW-0816">Tricarboxylic acid cycle</keyword>
<dbReference type="EMBL" id="CP042912">
    <property type="protein sequence ID" value="QEG23272.1"/>
    <property type="molecule type" value="Genomic_DNA"/>
</dbReference>
<dbReference type="PRINTS" id="PR00143">
    <property type="entry name" value="CITRTSNTHASE"/>
</dbReference>
<dbReference type="Proteomes" id="UP000322214">
    <property type="component" value="Chromosome"/>
</dbReference>
<sequence>MGDVAKLSCEDHELELPIVVGTEDEKAIDIGALRKQTGMVTIDEGYVNTGAVQSSVTFLNGEEGVLRYRGYPIEDLAANCDFVEVAYLLIYGELPSEEELVKFRGKIRRHTMLHEDLKSFYDGFPRDAHPMAILSSVVSAMSTFYQDSLDPHDPEQVEVSIHRLLAKLPTIAAFSHKKSMGQPFIYPNNNASYCENFLQMMFSVPCEDYEVDKTFVEALNMLLIVHADHEQNCSTSTVRMVGSADSNIFASISAGICALWGPLHGGANEAVVNMLTQIQNDGGDVDKYVDMAKDKDNGFRLMGFGHRVYKNFDPRATLIKTSCDKLLEKLDIDDPLFEIAQKLEKVALEDEYFVKRKLYPNVDFYSGVIYRAMGIPVEMFTVLFAIGRLPGWIAHWREMQLSPTSRICRPRQVYQGSTKREFVPLDKR</sequence>
<comment type="pathway">
    <text evidence="1 9">Carbohydrate metabolism; tricarboxylic acid cycle; isocitrate from oxaloacetate: step 1/2.</text>
</comment>
<dbReference type="InterPro" id="IPR010953">
    <property type="entry name" value="Citrate_synthase_typ-I"/>
</dbReference>
<evidence type="ECO:0000256" key="7">
    <source>
        <dbReference type="PIRNR" id="PIRNR001369"/>
    </source>
</evidence>
<dbReference type="NCBIfam" id="TIGR01798">
    <property type="entry name" value="cit_synth_I"/>
    <property type="match status" value="1"/>
</dbReference>
<dbReference type="Pfam" id="PF00285">
    <property type="entry name" value="Citrate_synt"/>
    <property type="match status" value="1"/>
</dbReference>
<organism evidence="11 12">
    <name type="scientific">Mariniblastus fucicola</name>
    <dbReference type="NCBI Taxonomy" id="980251"/>
    <lineage>
        <taxon>Bacteria</taxon>
        <taxon>Pseudomonadati</taxon>
        <taxon>Planctomycetota</taxon>
        <taxon>Planctomycetia</taxon>
        <taxon>Pirellulales</taxon>
        <taxon>Pirellulaceae</taxon>
        <taxon>Mariniblastus</taxon>
    </lineage>
</organism>
<dbReference type="OrthoDB" id="9800864at2"/>
<dbReference type="GO" id="GO:0006099">
    <property type="term" value="P:tricarboxylic acid cycle"/>
    <property type="evidence" value="ECO:0007669"/>
    <property type="project" value="UniProtKB-UniRule"/>
</dbReference>
<dbReference type="FunFam" id="1.10.230.10:FF:000002">
    <property type="entry name" value="Citrate synthase"/>
    <property type="match status" value="1"/>
</dbReference>
<keyword evidence="11" id="KW-0012">Acyltransferase</keyword>
<evidence type="ECO:0000256" key="5">
    <source>
        <dbReference type="ARBA" id="ARBA00049288"/>
    </source>
</evidence>
<dbReference type="InterPro" id="IPR036969">
    <property type="entry name" value="Citrate_synthase_sf"/>
</dbReference>
<dbReference type="GO" id="GO:0005737">
    <property type="term" value="C:cytoplasm"/>
    <property type="evidence" value="ECO:0007669"/>
    <property type="project" value="InterPro"/>
</dbReference>
<comment type="catalytic activity">
    <reaction evidence="5 9">
        <text>oxaloacetate + acetyl-CoA + H2O = citrate + CoA + H(+)</text>
        <dbReference type="Rhea" id="RHEA:16845"/>
        <dbReference type="ChEBI" id="CHEBI:15377"/>
        <dbReference type="ChEBI" id="CHEBI:15378"/>
        <dbReference type="ChEBI" id="CHEBI:16452"/>
        <dbReference type="ChEBI" id="CHEBI:16947"/>
        <dbReference type="ChEBI" id="CHEBI:57287"/>
        <dbReference type="ChEBI" id="CHEBI:57288"/>
        <dbReference type="EC" id="2.3.3.16"/>
    </reaction>
</comment>
<comment type="similarity">
    <text evidence="2 7 10">Belongs to the citrate synthase family.</text>
</comment>
<evidence type="ECO:0000256" key="10">
    <source>
        <dbReference type="RuleBase" id="RU003406"/>
    </source>
</evidence>
<dbReference type="CDD" id="cd06114">
    <property type="entry name" value="EcCS_like"/>
    <property type="match status" value="1"/>
</dbReference>
<dbReference type="InterPro" id="IPR016143">
    <property type="entry name" value="Citrate_synth-like_sm_a-sub"/>
</dbReference>
<dbReference type="InterPro" id="IPR019810">
    <property type="entry name" value="Citrate_synthase_AS"/>
</dbReference>
<reference evidence="11 12" key="1">
    <citation type="submission" date="2019-08" db="EMBL/GenBank/DDBJ databases">
        <title>Deep-cultivation of Planctomycetes and their phenomic and genomic characterization uncovers novel biology.</title>
        <authorList>
            <person name="Wiegand S."/>
            <person name="Jogler M."/>
            <person name="Boedeker C."/>
            <person name="Pinto D."/>
            <person name="Vollmers J."/>
            <person name="Rivas-Marin E."/>
            <person name="Kohn T."/>
            <person name="Peeters S.H."/>
            <person name="Heuer A."/>
            <person name="Rast P."/>
            <person name="Oberbeckmann S."/>
            <person name="Bunk B."/>
            <person name="Jeske O."/>
            <person name="Meyerdierks A."/>
            <person name="Storesund J.E."/>
            <person name="Kallscheuer N."/>
            <person name="Luecker S."/>
            <person name="Lage O.M."/>
            <person name="Pohl T."/>
            <person name="Merkel B.J."/>
            <person name="Hornburger P."/>
            <person name="Mueller R.-W."/>
            <person name="Bruemmer F."/>
            <person name="Labrenz M."/>
            <person name="Spormann A.M."/>
            <person name="Op den Camp H."/>
            <person name="Overmann J."/>
            <person name="Amann R."/>
            <person name="Jetten M.S.M."/>
            <person name="Mascher T."/>
            <person name="Medema M.H."/>
            <person name="Devos D.P."/>
            <person name="Kaster A.-K."/>
            <person name="Ovreas L."/>
            <person name="Rohde M."/>
            <person name="Galperin M.Y."/>
            <person name="Jogler C."/>
        </authorList>
    </citation>
    <scope>NUCLEOTIDE SEQUENCE [LARGE SCALE GENOMIC DNA]</scope>
    <source>
        <strain evidence="11 12">FC18</strain>
    </source>
</reference>
<name>A0A5B9PEA8_9BACT</name>
<proteinExistence type="inferred from homology"/>
<dbReference type="STRING" id="980251.GCA_001642875_00563"/>
<keyword evidence="4 7" id="KW-0808">Transferase</keyword>
<evidence type="ECO:0000313" key="12">
    <source>
        <dbReference type="Proteomes" id="UP000322214"/>
    </source>
</evidence>
<evidence type="ECO:0000256" key="1">
    <source>
        <dbReference type="ARBA" id="ARBA00004751"/>
    </source>
</evidence>
<dbReference type="GO" id="GO:0036440">
    <property type="term" value="F:citrate synthase activity"/>
    <property type="evidence" value="ECO:0007669"/>
    <property type="project" value="UniProtKB-EC"/>
</dbReference>
<evidence type="ECO:0000256" key="8">
    <source>
        <dbReference type="PIRSR" id="PIRSR001369-1"/>
    </source>
</evidence>
<dbReference type="PANTHER" id="PTHR42871:SF1">
    <property type="entry name" value="CITRATE SYNTHASE"/>
    <property type="match status" value="1"/>
</dbReference>
<dbReference type="PIRSF" id="PIRSF001369">
    <property type="entry name" value="Citrate_synth"/>
    <property type="match status" value="1"/>
</dbReference>
<evidence type="ECO:0000256" key="3">
    <source>
        <dbReference type="ARBA" id="ARBA00022532"/>
    </source>
</evidence>
<dbReference type="SUPFAM" id="SSF48256">
    <property type="entry name" value="Citrate synthase"/>
    <property type="match status" value="1"/>
</dbReference>
<feature type="active site" evidence="8">
    <location>
        <position position="363"/>
    </location>
</feature>
<evidence type="ECO:0000256" key="4">
    <source>
        <dbReference type="ARBA" id="ARBA00022679"/>
    </source>
</evidence>
<dbReference type="Gene3D" id="1.10.230.10">
    <property type="entry name" value="Cytochrome P450-Terp, domain 2"/>
    <property type="match status" value="1"/>
</dbReference>
<evidence type="ECO:0000313" key="11">
    <source>
        <dbReference type="EMBL" id="QEG23272.1"/>
    </source>
</evidence>
<dbReference type="InterPro" id="IPR016142">
    <property type="entry name" value="Citrate_synth-like_lrg_a-sub"/>
</dbReference>
<dbReference type="AlphaFoldDB" id="A0A5B9PEA8"/>
<dbReference type="Gene3D" id="2.20.28.60">
    <property type="match status" value="1"/>
</dbReference>
<evidence type="ECO:0000256" key="9">
    <source>
        <dbReference type="RuleBase" id="RU003370"/>
    </source>
</evidence>
<dbReference type="InterPro" id="IPR024176">
    <property type="entry name" value="Citrate_synthase_bac-typ"/>
</dbReference>
<evidence type="ECO:0000256" key="2">
    <source>
        <dbReference type="ARBA" id="ARBA00010566"/>
    </source>
</evidence>
<dbReference type="InterPro" id="IPR002020">
    <property type="entry name" value="Citrate_synthase"/>
</dbReference>
<evidence type="ECO:0000256" key="6">
    <source>
        <dbReference type="NCBIfam" id="TIGR01798"/>
    </source>
</evidence>